<keyword evidence="6" id="KW-1185">Reference proteome</keyword>
<dbReference type="CDD" id="cd00090">
    <property type="entry name" value="HTH_ARSR"/>
    <property type="match status" value="1"/>
</dbReference>
<dbReference type="GO" id="GO:0003677">
    <property type="term" value="F:DNA binding"/>
    <property type="evidence" value="ECO:0007669"/>
    <property type="project" value="UniProtKB-KW"/>
</dbReference>
<dbReference type="InterPro" id="IPR051011">
    <property type="entry name" value="Metal_resp_trans_reg"/>
</dbReference>
<dbReference type="PROSITE" id="PS50987">
    <property type="entry name" value="HTH_ARSR_2"/>
    <property type="match status" value="1"/>
</dbReference>
<proteinExistence type="predicted"/>
<dbReference type="InterPro" id="IPR011991">
    <property type="entry name" value="ArsR-like_HTH"/>
</dbReference>
<dbReference type="Pfam" id="PF12840">
    <property type="entry name" value="HTH_20"/>
    <property type="match status" value="1"/>
</dbReference>
<dbReference type="SUPFAM" id="SSF46785">
    <property type="entry name" value="Winged helix' DNA-binding domain"/>
    <property type="match status" value="1"/>
</dbReference>
<keyword evidence="2" id="KW-0238">DNA-binding</keyword>
<feature type="domain" description="HTH arsR-type" evidence="4">
    <location>
        <begin position="218"/>
        <end position="304"/>
    </location>
</feature>
<dbReference type="Gene3D" id="1.10.10.10">
    <property type="entry name" value="Winged helix-like DNA-binding domain superfamily/Winged helix DNA-binding domain"/>
    <property type="match status" value="1"/>
</dbReference>
<evidence type="ECO:0000256" key="1">
    <source>
        <dbReference type="ARBA" id="ARBA00023015"/>
    </source>
</evidence>
<comment type="caution">
    <text evidence="5">The sequence shown here is derived from an EMBL/GenBank/DDBJ whole genome shotgun (WGS) entry which is preliminary data.</text>
</comment>
<sequence>MIRLDVDEESLRSIRLALSPLWETLGSLALLARYRGAVPTPYTGWVRGARRAVPPKLMDTVVQLAHRRDTPFLRHAHAYVPDPARTSLQDELDFLRMRFEGAGDERTAALIEDYWNHALHPYWPALRASLEEEVLFRGRTLAVNGPEAMLAELEGRVLWQRPRLTAPYHLDLTREVRRSRLVLVPSMFSAATRVFTSDAQVTAMSYQARTTGFLHSVTPDRPTEPPTDRLALLIGPGRAKVIRALQAPRTTTALAHSLGLAKSTVSQHLGVLTETGVVWRRRLGGQVFYQLDRSGFALLEQLGD</sequence>
<evidence type="ECO:0000313" key="6">
    <source>
        <dbReference type="Proteomes" id="UP000276379"/>
    </source>
</evidence>
<dbReference type="EMBL" id="PDES01000003">
    <property type="protein sequence ID" value="RRQ88076.1"/>
    <property type="molecule type" value="Genomic_DNA"/>
</dbReference>
<dbReference type="PANTHER" id="PTHR43132">
    <property type="entry name" value="ARSENICAL RESISTANCE OPERON REPRESSOR ARSR-RELATED"/>
    <property type="match status" value="1"/>
</dbReference>
<keyword evidence="1" id="KW-0805">Transcription regulation</keyword>
<evidence type="ECO:0000313" key="5">
    <source>
        <dbReference type="EMBL" id="RRQ88076.1"/>
    </source>
</evidence>
<dbReference type="Proteomes" id="UP000276379">
    <property type="component" value="Unassembled WGS sequence"/>
</dbReference>
<dbReference type="InterPro" id="IPR001845">
    <property type="entry name" value="HTH_ArsR_DNA-bd_dom"/>
</dbReference>
<dbReference type="GO" id="GO:0003700">
    <property type="term" value="F:DNA-binding transcription factor activity"/>
    <property type="evidence" value="ECO:0007669"/>
    <property type="project" value="InterPro"/>
</dbReference>
<dbReference type="PANTHER" id="PTHR43132:SF6">
    <property type="entry name" value="HTH-TYPE TRANSCRIPTIONAL REPRESSOR CZRA"/>
    <property type="match status" value="1"/>
</dbReference>
<dbReference type="AlphaFoldDB" id="A0A3R8QKH1"/>
<name>A0A3R8QKH1_9ACTN</name>
<reference evidence="5 6" key="1">
    <citation type="submission" date="2017-10" db="EMBL/GenBank/DDBJ databases">
        <title>Draft genome of actinobacteria isolated from guarana (Paullinia cupana (Mart.) Ducke.</title>
        <authorList>
            <person name="Siqueira K.A."/>
            <person name="Liotti R.G."/>
            <person name="Mendes T.A."/>
            <person name="Soares M.A."/>
        </authorList>
    </citation>
    <scope>NUCLEOTIDE SEQUENCE [LARGE SCALE GENOMIC DNA]</scope>
    <source>
        <strain evidence="5 6">199</strain>
    </source>
</reference>
<accession>A0A3R8QKH1</accession>
<dbReference type="RefSeq" id="WP_125213025.1">
    <property type="nucleotide sequence ID" value="NZ_PDES01000003.1"/>
</dbReference>
<evidence type="ECO:0000259" key="4">
    <source>
        <dbReference type="PROSITE" id="PS50987"/>
    </source>
</evidence>
<dbReference type="InterPro" id="IPR036388">
    <property type="entry name" value="WH-like_DNA-bd_sf"/>
</dbReference>
<protein>
    <recommendedName>
        <fullName evidence="4">HTH arsR-type domain-containing protein</fullName>
    </recommendedName>
</protein>
<keyword evidence="3" id="KW-0804">Transcription</keyword>
<dbReference type="SMART" id="SM00418">
    <property type="entry name" value="HTH_ARSR"/>
    <property type="match status" value="1"/>
</dbReference>
<evidence type="ECO:0000256" key="3">
    <source>
        <dbReference type="ARBA" id="ARBA00023163"/>
    </source>
</evidence>
<organism evidence="5 6">
    <name type="scientific">Streptomyces griseofuscus</name>
    <dbReference type="NCBI Taxonomy" id="146922"/>
    <lineage>
        <taxon>Bacteria</taxon>
        <taxon>Bacillati</taxon>
        <taxon>Actinomycetota</taxon>
        <taxon>Actinomycetes</taxon>
        <taxon>Kitasatosporales</taxon>
        <taxon>Streptomycetaceae</taxon>
        <taxon>Streptomyces</taxon>
    </lineage>
</organism>
<dbReference type="PRINTS" id="PR00778">
    <property type="entry name" value="HTHARSR"/>
</dbReference>
<gene>
    <name evidence="5" type="ORF">CQW44_08735</name>
</gene>
<evidence type="ECO:0000256" key="2">
    <source>
        <dbReference type="ARBA" id="ARBA00023125"/>
    </source>
</evidence>
<dbReference type="InterPro" id="IPR036390">
    <property type="entry name" value="WH_DNA-bd_sf"/>
</dbReference>